<evidence type="ECO:0000313" key="3">
    <source>
        <dbReference type="Proteomes" id="UP001266305"/>
    </source>
</evidence>
<feature type="compositionally biased region" description="Gly residues" evidence="1">
    <location>
        <begin position="56"/>
        <end position="65"/>
    </location>
</feature>
<reference evidence="2 3" key="1">
    <citation type="submission" date="2023-05" db="EMBL/GenBank/DDBJ databases">
        <title>B98-5 Cell Line De Novo Hybrid Assembly: An Optical Mapping Approach.</title>
        <authorList>
            <person name="Kananen K."/>
            <person name="Auerbach J.A."/>
            <person name="Kautto E."/>
            <person name="Blachly J.S."/>
        </authorList>
    </citation>
    <scope>NUCLEOTIDE SEQUENCE [LARGE SCALE GENOMIC DNA]</scope>
    <source>
        <strain evidence="2">B95-8</strain>
        <tissue evidence="2">Cell line</tissue>
    </source>
</reference>
<protein>
    <submittedName>
        <fullName evidence="2">Scaffold attachment factor B2</fullName>
    </submittedName>
</protein>
<evidence type="ECO:0000256" key="1">
    <source>
        <dbReference type="SAM" id="MobiDB-lite"/>
    </source>
</evidence>
<dbReference type="Proteomes" id="UP001266305">
    <property type="component" value="Unassembled WGS sequence"/>
</dbReference>
<comment type="caution">
    <text evidence="2">The sequence shown here is derived from an EMBL/GenBank/DDBJ whole genome shotgun (WGS) entry which is preliminary data.</text>
</comment>
<accession>A0ABQ9TR71</accession>
<name>A0ABQ9TR71_SAGOE</name>
<sequence>MRAFRSLQGSIALAWQVGSRDWGEHNQRLEEHQARTWQGAMDTGAAGREHTRWQGGERGLSGPSGPGHMASRGGVAG</sequence>
<feature type="region of interest" description="Disordered" evidence="1">
    <location>
        <begin position="43"/>
        <end position="77"/>
    </location>
</feature>
<keyword evidence="3" id="KW-1185">Reference proteome</keyword>
<evidence type="ECO:0000313" key="2">
    <source>
        <dbReference type="EMBL" id="KAK2087126.1"/>
    </source>
</evidence>
<dbReference type="EMBL" id="JASSZA010000019">
    <property type="protein sequence ID" value="KAK2087126.1"/>
    <property type="molecule type" value="Genomic_DNA"/>
</dbReference>
<gene>
    <name evidence="2" type="primary">SAFB2_1</name>
    <name evidence="2" type="ORF">P7K49_033033</name>
</gene>
<proteinExistence type="predicted"/>
<organism evidence="2 3">
    <name type="scientific">Saguinus oedipus</name>
    <name type="common">Cotton-top tamarin</name>
    <name type="synonym">Oedipomidas oedipus</name>
    <dbReference type="NCBI Taxonomy" id="9490"/>
    <lineage>
        <taxon>Eukaryota</taxon>
        <taxon>Metazoa</taxon>
        <taxon>Chordata</taxon>
        <taxon>Craniata</taxon>
        <taxon>Vertebrata</taxon>
        <taxon>Euteleostomi</taxon>
        <taxon>Mammalia</taxon>
        <taxon>Eutheria</taxon>
        <taxon>Euarchontoglires</taxon>
        <taxon>Primates</taxon>
        <taxon>Haplorrhini</taxon>
        <taxon>Platyrrhini</taxon>
        <taxon>Cebidae</taxon>
        <taxon>Callitrichinae</taxon>
        <taxon>Saguinus</taxon>
    </lineage>
</organism>